<dbReference type="PRINTS" id="PR00053">
    <property type="entry name" value="FORKHEAD"/>
</dbReference>
<feature type="DNA-binding region" description="Fork-head" evidence="2">
    <location>
        <begin position="305"/>
        <end position="394"/>
    </location>
</feature>
<evidence type="ECO:0000256" key="3">
    <source>
        <dbReference type="SAM" id="MobiDB-lite"/>
    </source>
</evidence>
<organism evidence="5 6">
    <name type="scientific">Paxillus rubicundulus Ve08.2h10</name>
    <dbReference type="NCBI Taxonomy" id="930991"/>
    <lineage>
        <taxon>Eukaryota</taxon>
        <taxon>Fungi</taxon>
        <taxon>Dikarya</taxon>
        <taxon>Basidiomycota</taxon>
        <taxon>Agaricomycotina</taxon>
        <taxon>Agaricomycetes</taxon>
        <taxon>Agaricomycetidae</taxon>
        <taxon>Boletales</taxon>
        <taxon>Paxilineae</taxon>
        <taxon>Paxillaceae</taxon>
        <taxon>Paxillus</taxon>
    </lineage>
</organism>
<feature type="domain" description="Fork-head" evidence="4">
    <location>
        <begin position="305"/>
        <end position="394"/>
    </location>
</feature>
<feature type="compositionally biased region" description="Low complexity" evidence="3">
    <location>
        <begin position="545"/>
        <end position="558"/>
    </location>
</feature>
<feature type="compositionally biased region" description="Polar residues" evidence="3">
    <location>
        <begin position="506"/>
        <end position="519"/>
    </location>
</feature>
<keyword evidence="1 2" id="KW-0238">DNA-binding</keyword>
<dbReference type="GO" id="GO:0000981">
    <property type="term" value="F:DNA-binding transcription factor activity, RNA polymerase II-specific"/>
    <property type="evidence" value="ECO:0007669"/>
    <property type="project" value="TreeGrafter"/>
</dbReference>
<feature type="region of interest" description="Disordered" evidence="3">
    <location>
        <begin position="192"/>
        <end position="264"/>
    </location>
</feature>
<dbReference type="SMART" id="SM00339">
    <property type="entry name" value="FH"/>
    <property type="match status" value="1"/>
</dbReference>
<name>A0A0D0D2X9_9AGAM</name>
<dbReference type="PROSITE" id="PS50039">
    <property type="entry name" value="FORK_HEAD_3"/>
    <property type="match status" value="1"/>
</dbReference>
<feature type="region of interest" description="Disordered" evidence="3">
    <location>
        <begin position="802"/>
        <end position="834"/>
    </location>
</feature>
<dbReference type="InterPro" id="IPR001766">
    <property type="entry name" value="Fork_head_dom"/>
</dbReference>
<evidence type="ECO:0000256" key="2">
    <source>
        <dbReference type="PROSITE-ProRule" id="PRU00089"/>
    </source>
</evidence>
<feature type="region of interest" description="Disordered" evidence="3">
    <location>
        <begin position="506"/>
        <end position="677"/>
    </location>
</feature>
<feature type="compositionally biased region" description="Polar residues" evidence="3">
    <location>
        <begin position="215"/>
        <end position="233"/>
    </location>
</feature>
<feature type="region of interest" description="Disordered" evidence="3">
    <location>
        <begin position="117"/>
        <end position="141"/>
    </location>
</feature>
<dbReference type="HOGENOM" id="CLU_341631_0_0_1"/>
<dbReference type="STRING" id="930991.A0A0D0D2X9"/>
<keyword evidence="6" id="KW-1185">Reference proteome</keyword>
<dbReference type="Proteomes" id="UP000054538">
    <property type="component" value="Unassembled WGS sequence"/>
</dbReference>
<dbReference type="InterPro" id="IPR036388">
    <property type="entry name" value="WH-like_DNA-bd_sf"/>
</dbReference>
<feature type="compositionally biased region" description="Pro residues" evidence="3">
    <location>
        <begin position="656"/>
        <end position="666"/>
    </location>
</feature>
<evidence type="ECO:0000313" key="5">
    <source>
        <dbReference type="EMBL" id="KIK82383.1"/>
    </source>
</evidence>
<dbReference type="EMBL" id="KN825632">
    <property type="protein sequence ID" value="KIK82383.1"/>
    <property type="molecule type" value="Genomic_DNA"/>
</dbReference>
<feature type="region of interest" description="Disordered" evidence="3">
    <location>
        <begin position="403"/>
        <end position="456"/>
    </location>
</feature>
<reference evidence="6" key="2">
    <citation type="submission" date="2015-01" db="EMBL/GenBank/DDBJ databases">
        <title>Evolutionary Origins and Diversification of the Mycorrhizal Mutualists.</title>
        <authorList>
            <consortium name="DOE Joint Genome Institute"/>
            <consortium name="Mycorrhizal Genomics Consortium"/>
            <person name="Kohler A."/>
            <person name="Kuo A."/>
            <person name="Nagy L.G."/>
            <person name="Floudas D."/>
            <person name="Copeland A."/>
            <person name="Barry K.W."/>
            <person name="Cichocki N."/>
            <person name="Veneault-Fourrey C."/>
            <person name="LaButti K."/>
            <person name="Lindquist E.A."/>
            <person name="Lipzen A."/>
            <person name="Lundell T."/>
            <person name="Morin E."/>
            <person name="Murat C."/>
            <person name="Riley R."/>
            <person name="Ohm R."/>
            <person name="Sun H."/>
            <person name="Tunlid A."/>
            <person name="Henrissat B."/>
            <person name="Grigoriev I.V."/>
            <person name="Hibbett D.S."/>
            <person name="Martin F."/>
        </authorList>
    </citation>
    <scope>NUCLEOTIDE SEQUENCE [LARGE SCALE GENOMIC DNA]</scope>
    <source>
        <strain evidence="6">Ve08.2h10</strain>
    </source>
</reference>
<feature type="compositionally biased region" description="Low complexity" evidence="3">
    <location>
        <begin position="521"/>
        <end position="538"/>
    </location>
</feature>
<dbReference type="GO" id="GO:0005634">
    <property type="term" value="C:nucleus"/>
    <property type="evidence" value="ECO:0007669"/>
    <property type="project" value="UniProtKB-SubCell"/>
</dbReference>
<dbReference type="Pfam" id="PF00250">
    <property type="entry name" value="Forkhead"/>
    <property type="match status" value="1"/>
</dbReference>
<evidence type="ECO:0000259" key="4">
    <source>
        <dbReference type="PROSITE" id="PS50039"/>
    </source>
</evidence>
<comment type="subcellular location">
    <subcellularLocation>
        <location evidence="2">Nucleus</location>
    </subcellularLocation>
</comment>
<dbReference type="InterPro" id="IPR036390">
    <property type="entry name" value="WH_DNA-bd_sf"/>
</dbReference>
<feature type="region of interest" description="Disordered" evidence="3">
    <location>
        <begin position="65"/>
        <end position="104"/>
    </location>
</feature>
<dbReference type="InterPro" id="IPR050211">
    <property type="entry name" value="FOX_domain-containing"/>
</dbReference>
<protein>
    <recommendedName>
        <fullName evidence="4">Fork-head domain-containing protein</fullName>
    </recommendedName>
</protein>
<dbReference type="Gene3D" id="1.10.10.10">
    <property type="entry name" value="Winged helix-like DNA-binding domain superfamily/Winged helix DNA-binding domain"/>
    <property type="match status" value="1"/>
</dbReference>
<feature type="compositionally biased region" description="Low complexity" evidence="3">
    <location>
        <begin position="431"/>
        <end position="440"/>
    </location>
</feature>
<keyword evidence="2" id="KW-0539">Nucleus</keyword>
<dbReference type="AlphaFoldDB" id="A0A0D0D2X9"/>
<feature type="compositionally biased region" description="Polar residues" evidence="3">
    <location>
        <begin position="75"/>
        <end position="85"/>
    </location>
</feature>
<gene>
    <name evidence="5" type="ORF">PAXRUDRAFT_832240</name>
</gene>
<dbReference type="PANTHER" id="PTHR11829:SF343">
    <property type="entry name" value="FORK-HEAD DOMAIN-CONTAINING PROTEIN"/>
    <property type="match status" value="1"/>
</dbReference>
<dbReference type="SUPFAM" id="SSF46785">
    <property type="entry name" value="Winged helix' DNA-binding domain"/>
    <property type="match status" value="1"/>
</dbReference>
<dbReference type="PANTHER" id="PTHR11829">
    <property type="entry name" value="FORKHEAD BOX PROTEIN"/>
    <property type="match status" value="1"/>
</dbReference>
<dbReference type="GO" id="GO:0000978">
    <property type="term" value="F:RNA polymerase II cis-regulatory region sequence-specific DNA binding"/>
    <property type="evidence" value="ECO:0007669"/>
    <property type="project" value="TreeGrafter"/>
</dbReference>
<evidence type="ECO:0000256" key="1">
    <source>
        <dbReference type="ARBA" id="ARBA00023125"/>
    </source>
</evidence>
<sequence length="834" mass="91772">MAEPQAKPISPISQVLQSIGLTREDLLRHSDQMRQFLTTEDASALCALSADSADALSSVASILAPARTRSDSRSLSRANASHMSQTPPPSTPVKSEPTEPPIPLRHMDSMQLILERKSRQTKREKRGKTYKDQRVPSPSPVGAAFSLDAFMQSRDLRRVPSIDHSDCSSSVALQQDDLSVIPFTPQRRKYYRDYDTLGPPSRVEKDTFSPLHLSPTPTRSRTGSLSAYAQPTAQDMDPFTPRRNKYYKSPLPSSSPPQSSPFATPSAKRIINLVSSPGPMGPLPDEEDYDNLPYKLPPGPYSTKKPDLSYAALIGQAILSSTDHRLTLQEIYDWITIVYPHFQRNETTWMNSIRHVLSTTACFRKVPRDRSLGRTLWAIWDCDLECFSNGNFRKEFCAEYKEAAKRAQPKKRPAEESGPGRRSKRQKKTEAASSSAETSSPLVQIPSAPVPPAPFQGPMLPPLVPTSHLLPLFPSRSSAHHQPYYGHCTQLPAEVIFPPLPPSSNYARVTSRSGTSRDGMSSLPPSSAVKSSDVSQTSPTPPSSSLPELIPNNSSSSPQLPSDEDNPQTNVADACIRSTPPLEPGIMLLGKDWADKGKQKQSVAPHRTPPKKSRALLPLPVSPTLERRVKNRKKSTTKEPPIPTPAQFTATSLPRPFTPPPRPTTPPRNRGSTSTVQLSPLRTPLSHKGLHMSPSTSLVYYKSHLDPPPPSTFNPDDGINPAVFDTENIRTPTRRRGHHIAHRDRDMGTTLFPPITPKKLVFPTPGSTGESPFRTPGARSIFDPHDPGALLDEEFARLGAKGTQESPAGLFDGRRGLLYESPNLPSPGKLPRWF</sequence>
<evidence type="ECO:0000313" key="6">
    <source>
        <dbReference type="Proteomes" id="UP000054538"/>
    </source>
</evidence>
<accession>A0A0D0D2X9</accession>
<proteinExistence type="predicted"/>
<reference evidence="5 6" key="1">
    <citation type="submission" date="2014-04" db="EMBL/GenBank/DDBJ databases">
        <authorList>
            <consortium name="DOE Joint Genome Institute"/>
            <person name="Kuo A."/>
            <person name="Kohler A."/>
            <person name="Jargeat P."/>
            <person name="Nagy L.G."/>
            <person name="Floudas D."/>
            <person name="Copeland A."/>
            <person name="Barry K.W."/>
            <person name="Cichocki N."/>
            <person name="Veneault-Fourrey C."/>
            <person name="LaButti K."/>
            <person name="Lindquist E.A."/>
            <person name="Lipzen A."/>
            <person name="Lundell T."/>
            <person name="Morin E."/>
            <person name="Murat C."/>
            <person name="Sun H."/>
            <person name="Tunlid A."/>
            <person name="Henrissat B."/>
            <person name="Grigoriev I.V."/>
            <person name="Hibbett D.S."/>
            <person name="Martin F."/>
            <person name="Nordberg H.P."/>
            <person name="Cantor M.N."/>
            <person name="Hua S.X."/>
        </authorList>
    </citation>
    <scope>NUCLEOTIDE SEQUENCE [LARGE SCALE GENOMIC DNA]</scope>
    <source>
        <strain evidence="5 6">Ve08.2h10</strain>
    </source>
</reference>
<dbReference type="OrthoDB" id="5954824at2759"/>
<feature type="region of interest" description="Disordered" evidence="3">
    <location>
        <begin position="747"/>
        <end position="779"/>
    </location>
</feature>
<dbReference type="InParanoid" id="A0A0D0D2X9"/>